<keyword evidence="8 9" id="KW-0472">Membrane</keyword>
<keyword evidence="3 9" id="KW-0813">Transport</keyword>
<dbReference type="PROSITE" id="PS50928">
    <property type="entry name" value="ABC_TM1"/>
    <property type="match status" value="1"/>
</dbReference>
<dbReference type="InterPro" id="IPR035906">
    <property type="entry name" value="MetI-like_sf"/>
</dbReference>
<dbReference type="InterPro" id="IPR010065">
    <property type="entry name" value="AA_ABC_transptr_permease_3TM"/>
</dbReference>
<dbReference type="InterPro" id="IPR000515">
    <property type="entry name" value="MetI-like"/>
</dbReference>
<dbReference type="Gene3D" id="1.10.3720.10">
    <property type="entry name" value="MetI-like"/>
    <property type="match status" value="1"/>
</dbReference>
<dbReference type="RefSeq" id="WP_354152555.1">
    <property type="nucleotide sequence ID" value="NZ_JBEPMN010000014.1"/>
</dbReference>
<gene>
    <name evidence="11" type="ORF">ABID44_003056</name>
</gene>
<dbReference type="PANTHER" id="PTHR30614">
    <property type="entry name" value="MEMBRANE COMPONENT OF AMINO ACID ABC TRANSPORTER"/>
    <property type="match status" value="1"/>
</dbReference>
<reference evidence="11 12" key="1">
    <citation type="submission" date="2024-06" db="EMBL/GenBank/DDBJ databases">
        <title>Genomic Encyclopedia of Type Strains, Phase IV (KMG-IV): sequencing the most valuable type-strain genomes for metagenomic binning, comparative biology and taxonomic classification.</title>
        <authorList>
            <person name="Goeker M."/>
        </authorList>
    </citation>
    <scope>NUCLEOTIDE SEQUENCE [LARGE SCALE GENOMIC DNA]</scope>
    <source>
        <strain evidence="11 12">DSM 19730</strain>
    </source>
</reference>
<evidence type="ECO:0000313" key="11">
    <source>
        <dbReference type="EMBL" id="MET3662707.1"/>
    </source>
</evidence>
<keyword evidence="5 9" id="KW-0812">Transmembrane</keyword>
<dbReference type="Pfam" id="PF00528">
    <property type="entry name" value="BPD_transp_1"/>
    <property type="match status" value="1"/>
</dbReference>
<evidence type="ECO:0000256" key="1">
    <source>
        <dbReference type="ARBA" id="ARBA00004429"/>
    </source>
</evidence>
<dbReference type="NCBIfam" id="TIGR01726">
    <property type="entry name" value="HEQRo_perm_3TM"/>
    <property type="match status" value="1"/>
</dbReference>
<dbReference type="Proteomes" id="UP001549143">
    <property type="component" value="Unassembled WGS sequence"/>
</dbReference>
<comment type="similarity">
    <text evidence="2">Belongs to the binding-protein-dependent transport system permease family. HisMQ subfamily.</text>
</comment>
<evidence type="ECO:0000256" key="5">
    <source>
        <dbReference type="ARBA" id="ARBA00022692"/>
    </source>
</evidence>
<evidence type="ECO:0000313" key="12">
    <source>
        <dbReference type="Proteomes" id="UP001549143"/>
    </source>
</evidence>
<comment type="caution">
    <text evidence="11">The sequence shown here is derived from an EMBL/GenBank/DDBJ whole genome shotgun (WGS) entry which is preliminary data.</text>
</comment>
<protein>
    <submittedName>
        <fullName evidence="11">Polar amino acid transport system permease protein</fullName>
    </submittedName>
</protein>
<evidence type="ECO:0000256" key="6">
    <source>
        <dbReference type="ARBA" id="ARBA00022970"/>
    </source>
</evidence>
<dbReference type="InterPro" id="IPR043429">
    <property type="entry name" value="ArtM/GltK/GlnP/TcyL/YhdX-like"/>
</dbReference>
<feature type="domain" description="ABC transmembrane type-1" evidence="10">
    <location>
        <begin position="14"/>
        <end position="206"/>
    </location>
</feature>
<evidence type="ECO:0000256" key="7">
    <source>
        <dbReference type="ARBA" id="ARBA00022989"/>
    </source>
</evidence>
<organism evidence="11 12">
    <name type="scientific">Aquamicrobium ahrensii</name>
    <dbReference type="NCBI Taxonomy" id="469551"/>
    <lineage>
        <taxon>Bacteria</taxon>
        <taxon>Pseudomonadati</taxon>
        <taxon>Pseudomonadota</taxon>
        <taxon>Alphaproteobacteria</taxon>
        <taxon>Hyphomicrobiales</taxon>
        <taxon>Phyllobacteriaceae</taxon>
        <taxon>Aquamicrobium</taxon>
    </lineage>
</organism>
<dbReference type="CDD" id="cd06261">
    <property type="entry name" value="TM_PBP2"/>
    <property type="match status" value="1"/>
</dbReference>
<keyword evidence="12" id="KW-1185">Reference proteome</keyword>
<keyword evidence="4" id="KW-1003">Cell membrane</keyword>
<dbReference type="EMBL" id="JBEPMN010000014">
    <property type="protein sequence ID" value="MET3662707.1"/>
    <property type="molecule type" value="Genomic_DNA"/>
</dbReference>
<feature type="transmembrane region" description="Helical" evidence="9">
    <location>
        <begin position="18"/>
        <end position="40"/>
    </location>
</feature>
<accession>A0ABV2KNQ3</accession>
<name>A0ABV2KNQ3_9HYPH</name>
<proteinExistence type="inferred from homology"/>
<dbReference type="PANTHER" id="PTHR30614:SF0">
    <property type="entry name" value="L-CYSTINE TRANSPORT SYSTEM PERMEASE PROTEIN TCYL"/>
    <property type="match status" value="1"/>
</dbReference>
<feature type="transmembrane region" description="Helical" evidence="9">
    <location>
        <begin position="61"/>
        <end position="82"/>
    </location>
</feature>
<keyword evidence="7 9" id="KW-1133">Transmembrane helix</keyword>
<sequence length="219" mass="23657">MLDFSGALNEFPLFLRGAWASVVYAAGCLILGFALAVIICRARISPSRLASLPARLYINMVRATPLLVVLLIVFNILPFIGLELSPQVSALLSLTVCTAGYQAEILRGGFAGVAEGQVEAGRVTGMSERQIFLHIKLPQAFRLTLPALVNEATIMIKGTSLISTVGILELTRVAQNVGNSHFRPLEALLIAAVLYWLMTTAMTLAGDLLISRYAREKQS</sequence>
<keyword evidence="6" id="KW-0029">Amino-acid transport</keyword>
<comment type="subcellular location">
    <subcellularLocation>
        <location evidence="1">Cell inner membrane</location>
        <topology evidence="1">Multi-pass membrane protein</topology>
    </subcellularLocation>
    <subcellularLocation>
        <location evidence="9">Cell membrane</location>
        <topology evidence="9">Multi-pass membrane protein</topology>
    </subcellularLocation>
</comment>
<evidence type="ECO:0000256" key="3">
    <source>
        <dbReference type="ARBA" id="ARBA00022448"/>
    </source>
</evidence>
<evidence type="ECO:0000256" key="2">
    <source>
        <dbReference type="ARBA" id="ARBA00010072"/>
    </source>
</evidence>
<dbReference type="SUPFAM" id="SSF161098">
    <property type="entry name" value="MetI-like"/>
    <property type="match status" value="1"/>
</dbReference>
<evidence type="ECO:0000259" key="10">
    <source>
        <dbReference type="PROSITE" id="PS50928"/>
    </source>
</evidence>
<evidence type="ECO:0000256" key="9">
    <source>
        <dbReference type="RuleBase" id="RU363032"/>
    </source>
</evidence>
<evidence type="ECO:0000256" key="4">
    <source>
        <dbReference type="ARBA" id="ARBA00022475"/>
    </source>
</evidence>
<feature type="transmembrane region" description="Helical" evidence="9">
    <location>
        <begin position="187"/>
        <end position="210"/>
    </location>
</feature>
<evidence type="ECO:0000256" key="8">
    <source>
        <dbReference type="ARBA" id="ARBA00023136"/>
    </source>
</evidence>